<sequence length="73" mass="7578">MHMADINRDGTEDRVIERTTVVNTDGGGGSGGVIAVVVLLAVLVIGYLLYSNGTFGGSKTEIKVPDSINVNVT</sequence>
<gene>
    <name evidence="2" type="ORF">GCM10022211_03700</name>
</gene>
<proteinExistence type="predicted"/>
<name>A0ABP7RHH7_9SPHN</name>
<evidence type="ECO:0000313" key="3">
    <source>
        <dbReference type="Proteomes" id="UP001501310"/>
    </source>
</evidence>
<dbReference type="EMBL" id="BAAAZD010000001">
    <property type="protein sequence ID" value="GAA3997544.1"/>
    <property type="molecule type" value="Genomic_DNA"/>
</dbReference>
<organism evidence="2 3">
    <name type="scientific">Sphingomonas humi</name>
    <dbReference type="NCBI Taxonomy" id="335630"/>
    <lineage>
        <taxon>Bacteria</taxon>
        <taxon>Pseudomonadati</taxon>
        <taxon>Pseudomonadota</taxon>
        <taxon>Alphaproteobacteria</taxon>
        <taxon>Sphingomonadales</taxon>
        <taxon>Sphingomonadaceae</taxon>
        <taxon>Sphingomonas</taxon>
    </lineage>
</organism>
<reference evidence="3" key="1">
    <citation type="journal article" date="2019" name="Int. J. Syst. Evol. Microbiol.">
        <title>The Global Catalogue of Microorganisms (GCM) 10K type strain sequencing project: providing services to taxonomists for standard genome sequencing and annotation.</title>
        <authorList>
            <consortium name="The Broad Institute Genomics Platform"/>
            <consortium name="The Broad Institute Genome Sequencing Center for Infectious Disease"/>
            <person name="Wu L."/>
            <person name="Ma J."/>
        </authorList>
    </citation>
    <scope>NUCLEOTIDE SEQUENCE [LARGE SCALE GENOMIC DNA]</scope>
    <source>
        <strain evidence="3">JCM 16603</strain>
    </source>
</reference>
<accession>A0ABP7RHH7</accession>
<feature type="transmembrane region" description="Helical" evidence="1">
    <location>
        <begin position="31"/>
        <end position="50"/>
    </location>
</feature>
<dbReference type="Proteomes" id="UP001501310">
    <property type="component" value="Unassembled WGS sequence"/>
</dbReference>
<keyword evidence="3" id="KW-1185">Reference proteome</keyword>
<keyword evidence="1" id="KW-0812">Transmembrane</keyword>
<evidence type="ECO:0000313" key="2">
    <source>
        <dbReference type="EMBL" id="GAA3997544.1"/>
    </source>
</evidence>
<comment type="caution">
    <text evidence="2">The sequence shown here is derived from an EMBL/GenBank/DDBJ whole genome shotgun (WGS) entry which is preliminary data.</text>
</comment>
<evidence type="ECO:0000256" key="1">
    <source>
        <dbReference type="SAM" id="Phobius"/>
    </source>
</evidence>
<protein>
    <submittedName>
        <fullName evidence="2">Uncharacterized protein</fullName>
    </submittedName>
</protein>
<keyword evidence="1" id="KW-0472">Membrane</keyword>
<keyword evidence="1" id="KW-1133">Transmembrane helix</keyword>